<dbReference type="RefSeq" id="XP_005783353.1">
    <property type="nucleotide sequence ID" value="XM_005783296.1"/>
</dbReference>
<evidence type="ECO:0008006" key="3">
    <source>
        <dbReference type="Google" id="ProtNLM"/>
    </source>
</evidence>
<evidence type="ECO:0000313" key="2">
    <source>
        <dbReference type="Proteomes" id="UP000013827"/>
    </source>
</evidence>
<dbReference type="Gene3D" id="3.40.50.300">
    <property type="entry name" value="P-loop containing nucleotide triphosphate hydrolases"/>
    <property type="match status" value="1"/>
</dbReference>
<dbReference type="HOGENOM" id="CLU_370265_0_0_1"/>
<dbReference type="GO" id="GO:0016020">
    <property type="term" value="C:membrane"/>
    <property type="evidence" value="ECO:0007669"/>
    <property type="project" value="InterPro"/>
</dbReference>
<accession>A0A0D3K589</accession>
<dbReference type="eggNOG" id="ENOG502SC81">
    <property type="taxonomic scope" value="Eukaryota"/>
</dbReference>
<dbReference type="GeneID" id="17276196"/>
<sequence length="752" mass="81719">MVPRSVEVAALLVPLPNVPSAVDAVWSASAVPGQAPLSTCAIVALGGFSSSSVHCCAAFRTTGHSGSRFSAALLAASLAALQTRQPLSSLLVAAPYVALTYKPALFFWFTKDLRPATTRQKARKCPQPRSLRDGAMPQGPAKEFLFIGEAMVTEKNGVKEIKEGACVLDLCAATTYHPLVALTATEEKYLAIWSGDSVEYKPGPSKMFTSPDGMCPLTGKKVELCDKISLPTAQHFVVEYMGATPTTVSGPALYMPPAGKKVATFMWTDPMTGKAKSKPFTTFFSGAQTMKILVKDLPDRLAGAVDVEFIVFLSDKVVPDAIGELIAYIKSDAEIWLAKGNSFLPGVSSSGGGYLWNKTGQAGSAFGFVVTDVITASVQTPDFNSMTPEAQLELAALAKKLKIETALSGMLAKQEIYLAGEYARSQNQVKAYSEYAAAEIKARARMAALAKGSGGSDTNYHKIVSIGPPMLNFVAATKTSLKFIHITKTGGTTIENLFKQHGHAVGRFHSEYGRWHEPFGDKPTSLRTKHDWFTVVRDPYERVLSEFHCKYAGYGGSLLQSGLHGAFMAGMAMLESSGQGGLTVGGANRFIRRQIKHRGKGLDWHYMPQYVYLTAASGVRLRVIRFEHLREELNRLLAEYGLPFQLGGRRDNAALGQKRLTVEDLDAETIALINHVYRRDFELLGYPLRAPKLSRPAAPADAPSRAIARSLAKTVSDLNGRNEVCEMLKRLIDEQDTDARREVIRRSTSFRA</sequence>
<organism evidence="1 2">
    <name type="scientific">Emiliania huxleyi (strain CCMP1516)</name>
    <dbReference type="NCBI Taxonomy" id="280463"/>
    <lineage>
        <taxon>Eukaryota</taxon>
        <taxon>Haptista</taxon>
        <taxon>Haptophyta</taxon>
        <taxon>Prymnesiophyceae</taxon>
        <taxon>Isochrysidales</taxon>
        <taxon>Noelaerhabdaceae</taxon>
        <taxon>Emiliania</taxon>
    </lineage>
</organism>
<dbReference type="GO" id="GO:0008146">
    <property type="term" value="F:sulfotransferase activity"/>
    <property type="evidence" value="ECO:0007669"/>
    <property type="project" value="InterPro"/>
</dbReference>
<reference evidence="2" key="1">
    <citation type="journal article" date="2013" name="Nature">
        <title>Pan genome of the phytoplankton Emiliania underpins its global distribution.</title>
        <authorList>
            <person name="Read B.A."/>
            <person name="Kegel J."/>
            <person name="Klute M.J."/>
            <person name="Kuo A."/>
            <person name="Lefebvre S.C."/>
            <person name="Maumus F."/>
            <person name="Mayer C."/>
            <person name="Miller J."/>
            <person name="Monier A."/>
            <person name="Salamov A."/>
            <person name="Young J."/>
            <person name="Aguilar M."/>
            <person name="Claverie J.M."/>
            <person name="Frickenhaus S."/>
            <person name="Gonzalez K."/>
            <person name="Herman E.K."/>
            <person name="Lin Y.C."/>
            <person name="Napier J."/>
            <person name="Ogata H."/>
            <person name="Sarno A.F."/>
            <person name="Shmutz J."/>
            <person name="Schroeder D."/>
            <person name="de Vargas C."/>
            <person name="Verret F."/>
            <person name="von Dassow P."/>
            <person name="Valentin K."/>
            <person name="Van de Peer Y."/>
            <person name="Wheeler G."/>
            <person name="Dacks J.B."/>
            <person name="Delwiche C.F."/>
            <person name="Dyhrman S.T."/>
            <person name="Glockner G."/>
            <person name="John U."/>
            <person name="Richards T."/>
            <person name="Worden A.Z."/>
            <person name="Zhang X."/>
            <person name="Grigoriev I.V."/>
            <person name="Allen A.E."/>
            <person name="Bidle K."/>
            <person name="Borodovsky M."/>
            <person name="Bowler C."/>
            <person name="Brownlee C."/>
            <person name="Cock J.M."/>
            <person name="Elias M."/>
            <person name="Gladyshev V.N."/>
            <person name="Groth M."/>
            <person name="Guda C."/>
            <person name="Hadaegh A."/>
            <person name="Iglesias-Rodriguez M.D."/>
            <person name="Jenkins J."/>
            <person name="Jones B.M."/>
            <person name="Lawson T."/>
            <person name="Leese F."/>
            <person name="Lindquist E."/>
            <person name="Lobanov A."/>
            <person name="Lomsadze A."/>
            <person name="Malik S.B."/>
            <person name="Marsh M.E."/>
            <person name="Mackinder L."/>
            <person name="Mock T."/>
            <person name="Mueller-Roeber B."/>
            <person name="Pagarete A."/>
            <person name="Parker M."/>
            <person name="Probert I."/>
            <person name="Quesneville H."/>
            <person name="Raines C."/>
            <person name="Rensing S.A."/>
            <person name="Riano-Pachon D.M."/>
            <person name="Richier S."/>
            <person name="Rokitta S."/>
            <person name="Shiraiwa Y."/>
            <person name="Soanes D.M."/>
            <person name="van der Giezen M."/>
            <person name="Wahlund T.M."/>
            <person name="Williams B."/>
            <person name="Wilson W."/>
            <person name="Wolfe G."/>
            <person name="Wurch L.L."/>
        </authorList>
    </citation>
    <scope>NUCLEOTIDE SEQUENCE</scope>
</reference>
<evidence type="ECO:0000313" key="1">
    <source>
        <dbReference type="EnsemblProtists" id="EOD30924"/>
    </source>
</evidence>
<keyword evidence="2" id="KW-1185">Reference proteome</keyword>
<dbReference type="KEGG" id="ehx:EMIHUDRAFT_202958"/>
<dbReference type="PaxDb" id="2903-EOD30924"/>
<reference evidence="1" key="2">
    <citation type="submission" date="2024-10" db="UniProtKB">
        <authorList>
            <consortium name="EnsemblProtists"/>
        </authorList>
    </citation>
    <scope>IDENTIFICATION</scope>
</reference>
<name>A0A0D3K589_EMIH1</name>
<dbReference type="Pfam" id="PF03567">
    <property type="entry name" value="Sulfotransfer_2"/>
    <property type="match status" value="1"/>
</dbReference>
<protein>
    <recommendedName>
        <fullName evidence="3">Sulfotransferase domain-containing protein</fullName>
    </recommendedName>
</protein>
<proteinExistence type="predicted"/>
<dbReference type="Proteomes" id="UP000013827">
    <property type="component" value="Unassembled WGS sequence"/>
</dbReference>
<dbReference type="SUPFAM" id="SSF52540">
    <property type="entry name" value="P-loop containing nucleoside triphosphate hydrolases"/>
    <property type="match status" value="1"/>
</dbReference>
<dbReference type="InterPro" id="IPR005331">
    <property type="entry name" value="Sulfotransferase"/>
</dbReference>
<dbReference type="EnsemblProtists" id="EOD30924">
    <property type="protein sequence ID" value="EOD30924"/>
    <property type="gene ID" value="EMIHUDRAFT_202958"/>
</dbReference>
<dbReference type="AlphaFoldDB" id="A0A0D3K589"/>
<dbReference type="InterPro" id="IPR027417">
    <property type="entry name" value="P-loop_NTPase"/>
</dbReference>